<dbReference type="RefSeq" id="WP_087665940.1">
    <property type="nucleotide sequence ID" value="NZ_FCNW02000002.1"/>
</dbReference>
<dbReference type="SMART" id="SM00855">
    <property type="entry name" value="PGAM"/>
    <property type="match status" value="1"/>
</dbReference>
<proteinExistence type="predicted"/>
<evidence type="ECO:0000313" key="1">
    <source>
        <dbReference type="EMBL" id="SAL18351.1"/>
    </source>
</evidence>
<dbReference type="InterPro" id="IPR013078">
    <property type="entry name" value="His_Pase_superF_clade-1"/>
</dbReference>
<gene>
    <name evidence="1" type="ORF">AWB65_00851</name>
</gene>
<dbReference type="Pfam" id="PF00300">
    <property type="entry name" value="His_Phos_1"/>
    <property type="match status" value="1"/>
</dbReference>
<comment type="caution">
    <text evidence="1">The sequence shown here is derived from an EMBL/GenBank/DDBJ whole genome shotgun (WGS) entry which is preliminary data.</text>
</comment>
<keyword evidence="2" id="KW-1185">Reference proteome</keyword>
<dbReference type="Gene3D" id="3.40.50.1240">
    <property type="entry name" value="Phosphoglycerate mutase-like"/>
    <property type="match status" value="1"/>
</dbReference>
<dbReference type="InterPro" id="IPR029033">
    <property type="entry name" value="His_PPase_superfam"/>
</dbReference>
<evidence type="ECO:0000313" key="2">
    <source>
        <dbReference type="Proteomes" id="UP000054977"/>
    </source>
</evidence>
<protein>
    <submittedName>
        <fullName evidence="1">Phosphoglycerate mutase</fullName>
    </submittedName>
</protein>
<name>A0A158FF83_9BURK</name>
<dbReference type="SUPFAM" id="SSF53254">
    <property type="entry name" value="Phosphoglycerate mutase-like"/>
    <property type="match status" value="1"/>
</dbReference>
<dbReference type="AlphaFoldDB" id="A0A158FF83"/>
<dbReference type="Proteomes" id="UP000054977">
    <property type="component" value="Unassembled WGS sequence"/>
</dbReference>
<dbReference type="EMBL" id="FCNW02000002">
    <property type="protein sequence ID" value="SAL18351.1"/>
    <property type="molecule type" value="Genomic_DNA"/>
</dbReference>
<sequence>MKTELTLICHAATHAMKTGRFPTSDDPIEAVDLVMAKRRVVTSAARAARETAALFDDEALIDQSFDDLDYGRWHGRSIRDVHDEDAIGLEAWLSDPFSAPHGGESLEALAGRIMSGYERYAQGGSHMIVTHALALKVTLARVLDAPLESVYAMDFEPLSTLVLTRHDAGWRVRIPAILTSV</sequence>
<dbReference type="OrthoDB" id="7502553at2"/>
<reference evidence="1" key="1">
    <citation type="submission" date="2016-01" db="EMBL/GenBank/DDBJ databases">
        <authorList>
            <person name="Peeters C."/>
        </authorList>
    </citation>
    <scope>NUCLEOTIDE SEQUENCE [LARGE SCALE GENOMIC DNA]</scope>
    <source>
        <strain evidence="1">LMG 22934</strain>
    </source>
</reference>
<accession>A0A158FF83</accession>
<dbReference type="STRING" id="326474.AWB65_00851"/>
<organism evidence="1 2">
    <name type="scientific">Caballeronia humi</name>
    <dbReference type="NCBI Taxonomy" id="326474"/>
    <lineage>
        <taxon>Bacteria</taxon>
        <taxon>Pseudomonadati</taxon>
        <taxon>Pseudomonadota</taxon>
        <taxon>Betaproteobacteria</taxon>
        <taxon>Burkholderiales</taxon>
        <taxon>Burkholderiaceae</taxon>
        <taxon>Caballeronia</taxon>
    </lineage>
</organism>